<dbReference type="EMBL" id="CP015899">
    <property type="protein sequence ID" value="ARE29687.1"/>
    <property type="molecule type" value="Genomic_DNA"/>
</dbReference>
<keyword evidence="1" id="KW-0540">Nuclease</keyword>
<evidence type="ECO:0000313" key="1">
    <source>
        <dbReference type="EMBL" id="ARE29687.1"/>
    </source>
</evidence>
<evidence type="ECO:0000313" key="2">
    <source>
        <dbReference type="Proteomes" id="UP000191806"/>
    </source>
</evidence>
<gene>
    <name evidence="1" type="ORF">LLJM1_2353</name>
</gene>
<organism evidence="1 2">
    <name type="scientific">Lactococcus lactis subsp. cremoris</name>
    <name type="common">Streptococcus cremoris</name>
    <dbReference type="NCBI Taxonomy" id="1359"/>
    <lineage>
        <taxon>Bacteria</taxon>
        <taxon>Bacillati</taxon>
        <taxon>Bacillota</taxon>
        <taxon>Bacilli</taxon>
        <taxon>Lactobacillales</taxon>
        <taxon>Streptococcaceae</taxon>
        <taxon>Lactococcus</taxon>
    </lineage>
</organism>
<protein>
    <submittedName>
        <fullName evidence="1">Restriction endonuclease</fullName>
    </submittedName>
</protein>
<name>A0A1V0PK96_LACLC</name>
<dbReference type="REBASE" id="602767">
    <property type="entry name" value="LcrJM1IIIP"/>
</dbReference>
<accession>A0A1V0PK96</accession>
<dbReference type="Proteomes" id="UP000191806">
    <property type="component" value="Chromosome"/>
</dbReference>
<dbReference type="AlphaFoldDB" id="A0A1V0PK96"/>
<dbReference type="RefSeq" id="WP_231105323.1">
    <property type="nucleotide sequence ID" value="NZ_CP015899.2"/>
</dbReference>
<dbReference type="GO" id="GO:0004519">
    <property type="term" value="F:endonuclease activity"/>
    <property type="evidence" value="ECO:0007669"/>
    <property type="project" value="UniProtKB-KW"/>
</dbReference>
<sequence>MLLKYLNLKSGAIHGNVKTRRSLANWYAIYAILNYYVEGGFVNNKDKYLKFGGFQYNKLFDFQREQYGGSKLQNHGFNDRATGEFARKTGSDVNKPLIINNNGKYLIHPEYLYVGDIDIVPAVIEVIKQYQETLYTKDHGFVVQLEELLDAKTLLTKQTKLRSLLTEDSEARVFEIISYAILETHYKNQKLFIGWTLESIEEKYLELYKTGRTNANDGGIDFVMRPIGRFFQVTEVNNYSKYFLDMEKVNHFPITFVVKTLMKSDKINNDLLNFGKSKSGGLKALEQKYKSSIEEVITINELINWMDDLSEEDINFLIAEIDRYFKLEMNIFDE</sequence>
<keyword evidence="1" id="KW-0378">Hydrolase</keyword>
<keyword evidence="1" id="KW-0255">Endonuclease</keyword>
<proteinExistence type="predicted"/>
<reference evidence="1 2" key="1">
    <citation type="journal article" date="2017" name="BMC Genomics">
        <title>Comparative and functional genomics of the Lactococcus lactis taxon; insights into evolution and niche adaptation.</title>
        <authorList>
            <person name="Kelleher P."/>
            <person name="Bottacini F."/>
            <person name="Mahony J."/>
            <person name="Kilcawley K.N."/>
            <person name="van Sinderen D."/>
        </authorList>
    </citation>
    <scope>NUCLEOTIDE SEQUENCE [LARGE SCALE GENOMIC DNA]</scope>
    <source>
        <strain evidence="1 2">JM1</strain>
    </source>
</reference>